<dbReference type="InterPro" id="IPR036097">
    <property type="entry name" value="HisK_dim/P_sf"/>
</dbReference>
<feature type="modified residue" description="4-aspartylphosphate" evidence="6">
    <location>
        <position position="728"/>
    </location>
</feature>
<dbReference type="InterPro" id="IPR035965">
    <property type="entry name" value="PAS-like_dom_sf"/>
</dbReference>
<reference evidence="9 10" key="1">
    <citation type="journal article" date="2013" name="Genome Announc.">
        <title>Draft Genome Sequence of an Alphaproteobacterium, Caenispirillum salinarum AK4(T), Isolated from a Solar Saltern.</title>
        <authorList>
            <person name="Khatri I."/>
            <person name="Singh A."/>
            <person name="Korpole S."/>
            <person name="Pinnaka A.K."/>
            <person name="Subramanian S."/>
        </authorList>
    </citation>
    <scope>NUCLEOTIDE SEQUENCE [LARGE SCALE GENOMIC DNA]</scope>
    <source>
        <strain evidence="9 10">AK4</strain>
    </source>
</reference>
<evidence type="ECO:0000256" key="3">
    <source>
        <dbReference type="ARBA" id="ARBA00022553"/>
    </source>
</evidence>
<dbReference type="PROSITE" id="PS50110">
    <property type="entry name" value="RESPONSE_REGULATORY"/>
    <property type="match status" value="1"/>
</dbReference>
<evidence type="ECO:0000259" key="8">
    <source>
        <dbReference type="PROSITE" id="PS50110"/>
    </source>
</evidence>
<evidence type="ECO:0000256" key="6">
    <source>
        <dbReference type="PROSITE-ProRule" id="PRU00169"/>
    </source>
</evidence>
<evidence type="ECO:0000256" key="2">
    <source>
        <dbReference type="ARBA" id="ARBA00012438"/>
    </source>
</evidence>
<dbReference type="SUPFAM" id="SSF55785">
    <property type="entry name" value="PYP-like sensor domain (PAS domain)"/>
    <property type="match status" value="1"/>
</dbReference>
<dbReference type="Pfam" id="PF00072">
    <property type="entry name" value="Response_reg"/>
    <property type="match status" value="1"/>
</dbReference>
<proteinExistence type="predicted"/>
<comment type="caution">
    <text evidence="9">The sequence shown here is derived from an EMBL/GenBank/DDBJ whole genome shotgun (WGS) entry which is preliminary data.</text>
</comment>
<dbReference type="EC" id="2.7.13.3" evidence="2"/>
<dbReference type="Pfam" id="PF02518">
    <property type="entry name" value="HATPase_c"/>
    <property type="match status" value="1"/>
</dbReference>
<keyword evidence="5 9" id="KW-0418">Kinase</keyword>
<dbReference type="Gene3D" id="3.30.565.10">
    <property type="entry name" value="Histidine kinase-like ATPase, C-terminal domain"/>
    <property type="match status" value="1"/>
</dbReference>
<accession>K9H4L3</accession>
<gene>
    <name evidence="9" type="ORF">C882_3093</name>
</gene>
<dbReference type="Gene3D" id="3.30.450.20">
    <property type="entry name" value="PAS domain"/>
    <property type="match status" value="3"/>
</dbReference>
<dbReference type="CDD" id="cd00082">
    <property type="entry name" value="HisKA"/>
    <property type="match status" value="1"/>
</dbReference>
<dbReference type="Gene3D" id="3.40.50.2300">
    <property type="match status" value="1"/>
</dbReference>
<dbReference type="SMART" id="SM00388">
    <property type="entry name" value="HisKA"/>
    <property type="match status" value="1"/>
</dbReference>
<dbReference type="STRING" id="1238182.C882_3093"/>
<dbReference type="GO" id="GO:0009927">
    <property type="term" value="F:histidine phosphotransfer kinase activity"/>
    <property type="evidence" value="ECO:0007669"/>
    <property type="project" value="TreeGrafter"/>
</dbReference>
<dbReference type="EMBL" id="ANHY01000004">
    <property type="protein sequence ID" value="EKV32029.1"/>
    <property type="molecule type" value="Genomic_DNA"/>
</dbReference>
<protein>
    <recommendedName>
        <fullName evidence="2">histidine kinase</fullName>
        <ecNumber evidence="2">2.7.13.3</ecNumber>
    </recommendedName>
</protein>
<dbReference type="InterPro" id="IPR001789">
    <property type="entry name" value="Sig_transdc_resp-reg_receiver"/>
</dbReference>
<dbReference type="SUPFAM" id="SSF55874">
    <property type="entry name" value="ATPase domain of HSP90 chaperone/DNA topoisomerase II/histidine kinase"/>
    <property type="match status" value="1"/>
</dbReference>
<dbReference type="FunFam" id="3.30.565.10:FF:000049">
    <property type="entry name" value="Two-component sensor histidine kinase"/>
    <property type="match status" value="1"/>
</dbReference>
<dbReference type="PANTHER" id="PTHR43047">
    <property type="entry name" value="TWO-COMPONENT HISTIDINE PROTEIN KINASE"/>
    <property type="match status" value="1"/>
</dbReference>
<evidence type="ECO:0000313" key="10">
    <source>
        <dbReference type="Proteomes" id="UP000009881"/>
    </source>
</evidence>
<comment type="catalytic activity">
    <reaction evidence="1">
        <text>ATP + protein L-histidine = ADP + protein N-phospho-L-histidine.</text>
        <dbReference type="EC" id="2.7.13.3"/>
    </reaction>
</comment>
<evidence type="ECO:0000256" key="5">
    <source>
        <dbReference type="ARBA" id="ARBA00022777"/>
    </source>
</evidence>
<dbReference type="SUPFAM" id="SSF52172">
    <property type="entry name" value="CheY-like"/>
    <property type="match status" value="1"/>
</dbReference>
<evidence type="ECO:0000313" key="9">
    <source>
        <dbReference type="EMBL" id="EKV32029.1"/>
    </source>
</evidence>
<organism evidence="9 10">
    <name type="scientific">Caenispirillum salinarum AK4</name>
    <dbReference type="NCBI Taxonomy" id="1238182"/>
    <lineage>
        <taxon>Bacteria</taxon>
        <taxon>Pseudomonadati</taxon>
        <taxon>Pseudomonadota</taxon>
        <taxon>Alphaproteobacteria</taxon>
        <taxon>Rhodospirillales</taxon>
        <taxon>Novispirillaceae</taxon>
        <taxon>Caenispirillum</taxon>
    </lineage>
</organism>
<dbReference type="GO" id="GO:0005886">
    <property type="term" value="C:plasma membrane"/>
    <property type="evidence" value="ECO:0007669"/>
    <property type="project" value="TreeGrafter"/>
</dbReference>
<dbReference type="SMART" id="SM00448">
    <property type="entry name" value="REC"/>
    <property type="match status" value="1"/>
</dbReference>
<dbReference type="InterPro" id="IPR036890">
    <property type="entry name" value="HATPase_C_sf"/>
</dbReference>
<sequence>MTASASVPTAAAQDLAADHADVLRAIDALRVGLATFDAEERLTWCNRQFRYTYMSLQLADDLIGMTLEDILRLELENGEIAGELAARQPDRWLAEMLAFHRKSSYEPLEQRLADGRWIQVKIRRTDDGGTIGQWSDITESKLVQLRLEDSVNNTADGFAFWGQTERLVMFNDRFAKLMTGLDGPPGEGMPLRHMLQQLADSGKLVLEETGAEWVDGFLRDRRKPESERVLDYVSGRSYLVKERRTRDGGVVTVLTDITDLKEKERQLIFRGQTLEATISELEMVQATLEEQGAELAGTAERLAEMQAQSRAIIEAVPDLLLTVDADGALREILSPDHEDLPFLADHAPGKRLHALMPEQTADQILAGVRAAVASGLPQRVQYAAAADDGTPRWFDARIAAKAFDEALVCVRNITEMRRIQDSLEEATALAEKANADKTRFLAAASHDLRQPIQALNLFIHALTGREHDAGSTEIINKIERSATALGDLLNGLLNISKLEAGMVEPVETVFPLGRLFDRLMLEYGPIAQSKGLTLRTVRTGLTVCTDLTLLERIVGNFLTNAIRYSQKGRVLFGARRVGNAVRIEVWDTGIGIEDANIPLIFQEFHQVENAARNRREGLGLGLAIVDRLATLLEHPVTVRSQPGKGSVFAVTVPLAEPVEDDPAADEDLEDVDLQGVVILAIDDEPDILEGIEASLTQQGYRVLTGCNVREAVAACLAANAVPDVILSDYRLEEGMTGIDAIHRVRDSLGGPIPGILLTGDTAPEILRRTQASGFPLLHKPLPVNDLRAAIINVLSGG</sequence>
<dbReference type="InterPro" id="IPR005467">
    <property type="entry name" value="His_kinase_dom"/>
</dbReference>
<dbReference type="InterPro" id="IPR004358">
    <property type="entry name" value="Sig_transdc_His_kin-like_C"/>
</dbReference>
<dbReference type="InterPro" id="IPR003661">
    <property type="entry name" value="HisK_dim/P_dom"/>
</dbReference>
<dbReference type="Pfam" id="PF00512">
    <property type="entry name" value="HisKA"/>
    <property type="match status" value="1"/>
</dbReference>
<dbReference type="InterPro" id="IPR003594">
    <property type="entry name" value="HATPase_dom"/>
</dbReference>
<dbReference type="PRINTS" id="PR00344">
    <property type="entry name" value="BCTRLSENSOR"/>
</dbReference>
<dbReference type="eggNOG" id="COG4191">
    <property type="taxonomic scope" value="Bacteria"/>
</dbReference>
<dbReference type="OrthoDB" id="7267626at2"/>
<dbReference type="PANTHER" id="PTHR43047:SF9">
    <property type="entry name" value="HISTIDINE KINASE"/>
    <property type="match status" value="1"/>
</dbReference>
<evidence type="ECO:0000256" key="1">
    <source>
        <dbReference type="ARBA" id="ARBA00000085"/>
    </source>
</evidence>
<dbReference type="RefSeq" id="WP_009539290.1">
    <property type="nucleotide sequence ID" value="NZ_ANHY01000004.1"/>
</dbReference>
<dbReference type="Pfam" id="PF12860">
    <property type="entry name" value="PAS_7"/>
    <property type="match status" value="2"/>
</dbReference>
<name>K9H4L3_9PROT</name>
<keyword evidence="4" id="KW-0808">Transferase</keyword>
<feature type="domain" description="Response regulatory" evidence="8">
    <location>
        <begin position="677"/>
        <end position="794"/>
    </location>
</feature>
<dbReference type="eggNOG" id="COG5002">
    <property type="taxonomic scope" value="Bacteria"/>
</dbReference>
<evidence type="ECO:0000259" key="7">
    <source>
        <dbReference type="PROSITE" id="PS50109"/>
    </source>
</evidence>
<dbReference type="Gene3D" id="1.10.287.130">
    <property type="match status" value="1"/>
</dbReference>
<keyword evidence="10" id="KW-1185">Reference proteome</keyword>
<dbReference type="AlphaFoldDB" id="K9H4L3"/>
<dbReference type="GO" id="GO:0000155">
    <property type="term" value="F:phosphorelay sensor kinase activity"/>
    <property type="evidence" value="ECO:0007669"/>
    <property type="project" value="InterPro"/>
</dbReference>
<dbReference type="Proteomes" id="UP000009881">
    <property type="component" value="Unassembled WGS sequence"/>
</dbReference>
<dbReference type="InterPro" id="IPR011006">
    <property type="entry name" value="CheY-like_superfamily"/>
</dbReference>
<dbReference type="SMART" id="SM00387">
    <property type="entry name" value="HATPase_c"/>
    <property type="match status" value="1"/>
</dbReference>
<keyword evidence="3 6" id="KW-0597">Phosphoprotein</keyword>
<dbReference type="SUPFAM" id="SSF47384">
    <property type="entry name" value="Homodimeric domain of signal transducing histidine kinase"/>
    <property type="match status" value="1"/>
</dbReference>
<dbReference type="PROSITE" id="PS50109">
    <property type="entry name" value="HIS_KIN"/>
    <property type="match status" value="1"/>
</dbReference>
<feature type="domain" description="Histidine kinase" evidence="7">
    <location>
        <begin position="443"/>
        <end position="656"/>
    </location>
</feature>
<evidence type="ECO:0000256" key="4">
    <source>
        <dbReference type="ARBA" id="ARBA00022679"/>
    </source>
</evidence>